<dbReference type="EMBL" id="BK015666">
    <property type="protein sequence ID" value="DAE19017.1"/>
    <property type="molecule type" value="Genomic_DNA"/>
</dbReference>
<evidence type="ECO:0000313" key="1">
    <source>
        <dbReference type="EMBL" id="DAE19017.1"/>
    </source>
</evidence>
<name>A0A8S5QJP5_9CAUD</name>
<protein>
    <submittedName>
        <fullName evidence="1">Uncharacterized protein</fullName>
    </submittedName>
</protein>
<reference evidence="1" key="1">
    <citation type="journal article" date="2021" name="Proc. Natl. Acad. Sci. U.S.A.">
        <title>A Catalog of Tens of Thousands of Viruses from Human Metagenomes Reveals Hidden Associations with Chronic Diseases.</title>
        <authorList>
            <person name="Tisza M.J."/>
            <person name="Buck C.B."/>
        </authorList>
    </citation>
    <scope>NUCLEOTIDE SEQUENCE</scope>
    <source>
        <strain evidence="1">CtiOl67</strain>
    </source>
</reference>
<sequence length="40" mass="4932">MKTLLYKNTKYRYVYHIQSYLIPVQNGLYNLYNLEELPAY</sequence>
<organism evidence="1">
    <name type="scientific">Siphoviridae sp. ctiOl67</name>
    <dbReference type="NCBI Taxonomy" id="2825622"/>
    <lineage>
        <taxon>Viruses</taxon>
        <taxon>Duplodnaviria</taxon>
        <taxon>Heunggongvirae</taxon>
        <taxon>Uroviricota</taxon>
        <taxon>Caudoviricetes</taxon>
    </lineage>
</organism>
<accession>A0A8S5QJP5</accession>
<proteinExistence type="predicted"/>